<evidence type="ECO:0000256" key="5">
    <source>
        <dbReference type="ARBA" id="ARBA00023136"/>
    </source>
</evidence>
<keyword evidence="8" id="KW-0732">Signal</keyword>
<feature type="chain" id="PRO_5012767504" evidence="8">
    <location>
        <begin position="20"/>
        <end position="118"/>
    </location>
</feature>
<dbReference type="PANTHER" id="PTHR22914:SF16">
    <property type="entry name" value="CHITIN SYNTHASE 3"/>
    <property type="match status" value="1"/>
</dbReference>
<keyword evidence="4" id="KW-0812">Transmembrane</keyword>
<dbReference type="PANTHER" id="PTHR22914">
    <property type="entry name" value="CHITIN SYNTHASE"/>
    <property type="match status" value="1"/>
</dbReference>
<dbReference type="AlphaFoldDB" id="A0A2C5YLT2"/>
<accession>A0A2C5YLT2</accession>
<dbReference type="EMBL" id="NJEU01001282">
    <property type="protein sequence ID" value="PHH67881.1"/>
    <property type="molecule type" value="Genomic_DNA"/>
</dbReference>
<dbReference type="GO" id="GO:0030428">
    <property type="term" value="C:cell septum"/>
    <property type="evidence" value="ECO:0007669"/>
    <property type="project" value="TreeGrafter"/>
</dbReference>
<evidence type="ECO:0000256" key="6">
    <source>
        <dbReference type="ARBA" id="ARBA00023180"/>
    </source>
</evidence>
<keyword evidence="3" id="KW-0808">Transferase</keyword>
<dbReference type="GO" id="GO:0004100">
    <property type="term" value="F:chitin synthase activity"/>
    <property type="evidence" value="ECO:0007669"/>
    <property type="project" value="UniProtKB-EC"/>
</dbReference>
<sequence>MLIYLLSLPIWNFVLPTYAFWKFDDFSWGDTRKTAGDEATKGRIEHQGEFDSSKITMKRWAEFERDKRSRTSYWGSRENVVGGGAGASSNPAAAATWALPLGHDHLQSQDYHHHLAEA</sequence>
<dbReference type="GO" id="GO:0005886">
    <property type="term" value="C:plasma membrane"/>
    <property type="evidence" value="ECO:0007669"/>
    <property type="project" value="UniProtKB-SubCell"/>
</dbReference>
<comment type="catalytic activity">
    <reaction evidence="7">
        <text>[(1-&gt;4)-N-acetyl-beta-D-glucosaminyl](n) + UDP-N-acetyl-alpha-D-glucosamine = [(1-&gt;4)-N-acetyl-beta-D-glucosaminyl](n+1) + UDP + H(+)</text>
        <dbReference type="Rhea" id="RHEA:16637"/>
        <dbReference type="Rhea" id="RHEA-COMP:9593"/>
        <dbReference type="Rhea" id="RHEA-COMP:9595"/>
        <dbReference type="ChEBI" id="CHEBI:15378"/>
        <dbReference type="ChEBI" id="CHEBI:17029"/>
        <dbReference type="ChEBI" id="CHEBI:57705"/>
        <dbReference type="ChEBI" id="CHEBI:58223"/>
        <dbReference type="EC" id="2.4.1.16"/>
    </reaction>
    <physiologicalReaction direction="left-to-right" evidence="7">
        <dbReference type="Rhea" id="RHEA:16638"/>
    </physiologicalReaction>
</comment>
<evidence type="ECO:0000256" key="3">
    <source>
        <dbReference type="ARBA" id="ARBA00022679"/>
    </source>
</evidence>
<protein>
    <submittedName>
        <fullName evidence="9">Uncharacterized protein</fullName>
    </submittedName>
</protein>
<keyword evidence="5" id="KW-0472">Membrane</keyword>
<evidence type="ECO:0000313" key="10">
    <source>
        <dbReference type="Proteomes" id="UP000224854"/>
    </source>
</evidence>
<evidence type="ECO:0000313" key="9">
    <source>
        <dbReference type="EMBL" id="PHH67881.1"/>
    </source>
</evidence>
<evidence type="ECO:0000256" key="2">
    <source>
        <dbReference type="ARBA" id="ARBA00022475"/>
    </source>
</evidence>
<proteinExistence type="predicted"/>
<dbReference type="GO" id="GO:0006031">
    <property type="term" value="P:chitin biosynthetic process"/>
    <property type="evidence" value="ECO:0007669"/>
    <property type="project" value="TreeGrafter"/>
</dbReference>
<reference evidence="9 10" key="1">
    <citation type="submission" date="2017-06" db="EMBL/GenBank/DDBJ databases">
        <title>Ant-infecting Ophiocordyceps genomes reveal a high diversity of potential behavioral manipulation genes and a possible major role for enterotoxins.</title>
        <authorList>
            <person name="De Bekker C."/>
            <person name="Evans H.C."/>
            <person name="Brachmann A."/>
            <person name="Hughes D.P."/>
        </authorList>
    </citation>
    <scope>NUCLEOTIDE SEQUENCE [LARGE SCALE GENOMIC DNA]</scope>
    <source>
        <strain evidence="9 10">1348a</strain>
    </source>
</reference>
<gene>
    <name evidence="9" type="ORF">CDD82_1034</name>
</gene>
<organism evidence="9 10">
    <name type="scientific">Ophiocordyceps australis</name>
    <dbReference type="NCBI Taxonomy" id="1399860"/>
    <lineage>
        <taxon>Eukaryota</taxon>
        <taxon>Fungi</taxon>
        <taxon>Dikarya</taxon>
        <taxon>Ascomycota</taxon>
        <taxon>Pezizomycotina</taxon>
        <taxon>Sordariomycetes</taxon>
        <taxon>Hypocreomycetidae</taxon>
        <taxon>Hypocreales</taxon>
        <taxon>Ophiocordycipitaceae</taxon>
        <taxon>Ophiocordyceps</taxon>
    </lineage>
</organism>
<comment type="caution">
    <text evidence="9">The sequence shown here is derived from an EMBL/GenBank/DDBJ whole genome shotgun (WGS) entry which is preliminary data.</text>
</comment>
<evidence type="ECO:0000256" key="8">
    <source>
        <dbReference type="SAM" id="SignalP"/>
    </source>
</evidence>
<feature type="signal peptide" evidence="8">
    <location>
        <begin position="1"/>
        <end position="19"/>
    </location>
</feature>
<evidence type="ECO:0000256" key="4">
    <source>
        <dbReference type="ARBA" id="ARBA00022692"/>
    </source>
</evidence>
<evidence type="ECO:0000256" key="1">
    <source>
        <dbReference type="ARBA" id="ARBA00004651"/>
    </source>
</evidence>
<dbReference type="InterPro" id="IPR004835">
    <property type="entry name" value="Chitin_synth"/>
</dbReference>
<keyword evidence="2" id="KW-1003">Cell membrane</keyword>
<dbReference type="Pfam" id="PF03142">
    <property type="entry name" value="Chitin_synth_2"/>
    <property type="match status" value="1"/>
</dbReference>
<keyword evidence="6" id="KW-0325">Glycoprotein</keyword>
<name>A0A2C5YLT2_9HYPO</name>
<keyword evidence="10" id="KW-1185">Reference proteome</keyword>
<comment type="subcellular location">
    <subcellularLocation>
        <location evidence="1">Cell membrane</location>
        <topology evidence="1">Multi-pass membrane protein</topology>
    </subcellularLocation>
</comment>
<dbReference type="OrthoDB" id="370884at2759"/>
<dbReference type="Proteomes" id="UP000224854">
    <property type="component" value="Unassembled WGS sequence"/>
</dbReference>
<evidence type="ECO:0000256" key="7">
    <source>
        <dbReference type="ARBA" id="ARBA00049510"/>
    </source>
</evidence>